<evidence type="ECO:0000313" key="9">
    <source>
        <dbReference type="EMBL" id="GCB68403.1"/>
    </source>
</evidence>
<dbReference type="STRING" id="75743.A0A401P5M6"/>
<evidence type="ECO:0000256" key="5">
    <source>
        <dbReference type="ARBA" id="ARBA00022630"/>
    </source>
</evidence>
<dbReference type="Pfam" id="PF01593">
    <property type="entry name" value="Amino_oxidase"/>
    <property type="match status" value="1"/>
</dbReference>
<dbReference type="OMA" id="GRVCTTK"/>
<keyword evidence="7" id="KW-0560">Oxidoreductase</keyword>
<protein>
    <recommendedName>
        <fullName evidence="8">Amine oxidase domain-containing protein</fullName>
    </recommendedName>
</protein>
<dbReference type="GO" id="GO:0046203">
    <property type="term" value="P:spermidine catabolic process"/>
    <property type="evidence" value="ECO:0007669"/>
    <property type="project" value="TreeGrafter"/>
</dbReference>
<dbReference type="SUPFAM" id="SSF54373">
    <property type="entry name" value="FAD-linked reductases, C-terminal domain"/>
    <property type="match status" value="1"/>
</dbReference>
<dbReference type="PANTHER" id="PTHR10742:SF405">
    <property type="entry name" value="PEROXISOMAL N(1)-ACETYL-SPERMINE_SPERMIDINE OXIDASE"/>
    <property type="match status" value="1"/>
</dbReference>
<dbReference type="GO" id="GO:0005737">
    <property type="term" value="C:cytoplasm"/>
    <property type="evidence" value="ECO:0007669"/>
    <property type="project" value="UniProtKB-SubCell"/>
</dbReference>
<keyword evidence="4" id="KW-0963">Cytoplasm</keyword>
<evidence type="ECO:0000259" key="8">
    <source>
        <dbReference type="Pfam" id="PF01593"/>
    </source>
</evidence>
<dbReference type="InterPro" id="IPR002937">
    <property type="entry name" value="Amino_oxidase"/>
</dbReference>
<dbReference type="InterPro" id="IPR050281">
    <property type="entry name" value="Flavin_monoamine_oxidase"/>
</dbReference>
<dbReference type="SUPFAM" id="SSF51905">
    <property type="entry name" value="FAD/NAD(P)-binding domain"/>
    <property type="match status" value="1"/>
</dbReference>
<reference evidence="9 10" key="1">
    <citation type="journal article" date="2018" name="Nat. Ecol. Evol.">
        <title>Shark genomes provide insights into elasmobranch evolution and the origin of vertebrates.</title>
        <authorList>
            <person name="Hara Y"/>
            <person name="Yamaguchi K"/>
            <person name="Onimaru K"/>
            <person name="Kadota M"/>
            <person name="Koyanagi M"/>
            <person name="Keeley SD"/>
            <person name="Tatsumi K"/>
            <person name="Tanaka K"/>
            <person name="Motone F"/>
            <person name="Kageyama Y"/>
            <person name="Nozu R"/>
            <person name="Adachi N"/>
            <person name="Nishimura O"/>
            <person name="Nakagawa R"/>
            <person name="Tanegashima C"/>
            <person name="Kiyatake I"/>
            <person name="Matsumoto R"/>
            <person name="Murakumo K"/>
            <person name="Nishida K"/>
            <person name="Terakita A"/>
            <person name="Kuratani S"/>
            <person name="Sato K"/>
            <person name="Hyodo S Kuraku.S."/>
        </authorList>
    </citation>
    <scope>NUCLEOTIDE SEQUENCE [LARGE SCALE GENOMIC DNA]</scope>
</reference>
<dbReference type="InterPro" id="IPR036188">
    <property type="entry name" value="FAD/NAD-bd_sf"/>
</dbReference>
<sequence>MRSISDISFCRALVLTTLFLGEYSIAVPVDCNRPTSKTAKIVIVGAGIAGIGAARKLLKQGFTDVQILEASSQPGGRIKGSLFGKSVLDEGPQFIHGATMKNPIFRLATECGLLQEATNNSGTDWSVFTNTQKQLGPDFVETLRNLSTFLHMQAYLQIQNNTRLKSIWDVYEVGINELIKNWTDDSPNVRSQKLGGLNLMMKNECAFFATPNLHDVSLQQISEYGPIEGGDRNSPGFFPKLISCLMEDIPREKLLLEKPVKQIQWNENFESCDGTTHPIKVVCEDGEFFLADHVIVTVSLGYLKGEADTLFHPKLPEEKLNAIKSLGFGTVNKVYLEYEIPFWENSQHWIGLLWEDETPFSGLKPNIAEWWRRIYSFYMLNPVERYGHMLLAWSSGRETEFMETLCEEEIASNITRLLRQFLGRPVPQPKHVFMTKWFSNPYIRGSYSHTSINSTGDMFDTLAEPLPQEKGDGHLSEMLQVLFAGEATYRRYHSTTHGALLSGWREADRLINHYSIFEGQQLQTKHVA</sequence>
<dbReference type="Gene3D" id="3.90.660.10">
    <property type="match status" value="1"/>
</dbReference>
<comment type="similarity">
    <text evidence="3">Belongs to the flavin monoamine oxidase family.</text>
</comment>
<comment type="cofactor">
    <cofactor evidence="1">
        <name>FAD</name>
        <dbReference type="ChEBI" id="CHEBI:57692"/>
    </cofactor>
</comment>
<evidence type="ECO:0000256" key="4">
    <source>
        <dbReference type="ARBA" id="ARBA00022490"/>
    </source>
</evidence>
<evidence type="ECO:0000256" key="3">
    <source>
        <dbReference type="ARBA" id="ARBA00005995"/>
    </source>
</evidence>
<name>A0A401P5M6_SCYTO</name>
<evidence type="ECO:0000256" key="2">
    <source>
        <dbReference type="ARBA" id="ARBA00004496"/>
    </source>
</evidence>
<keyword evidence="5" id="KW-0285">Flavoprotein</keyword>
<evidence type="ECO:0000256" key="6">
    <source>
        <dbReference type="ARBA" id="ARBA00022827"/>
    </source>
</evidence>
<dbReference type="AlphaFoldDB" id="A0A401P5M6"/>
<gene>
    <name evidence="9" type="ORF">scyTo_0012280</name>
</gene>
<comment type="caution">
    <text evidence="9">The sequence shown here is derived from an EMBL/GenBank/DDBJ whole genome shotgun (WGS) entry which is preliminary data.</text>
</comment>
<dbReference type="Proteomes" id="UP000288216">
    <property type="component" value="Unassembled WGS sequence"/>
</dbReference>
<organism evidence="9 10">
    <name type="scientific">Scyliorhinus torazame</name>
    <name type="common">Cloudy catshark</name>
    <name type="synonym">Catulus torazame</name>
    <dbReference type="NCBI Taxonomy" id="75743"/>
    <lineage>
        <taxon>Eukaryota</taxon>
        <taxon>Metazoa</taxon>
        <taxon>Chordata</taxon>
        <taxon>Craniata</taxon>
        <taxon>Vertebrata</taxon>
        <taxon>Chondrichthyes</taxon>
        <taxon>Elasmobranchii</taxon>
        <taxon>Galeomorphii</taxon>
        <taxon>Galeoidea</taxon>
        <taxon>Carcharhiniformes</taxon>
        <taxon>Scyliorhinidae</taxon>
        <taxon>Scyliorhinus</taxon>
    </lineage>
</organism>
<dbReference type="Gene3D" id="3.50.50.60">
    <property type="entry name" value="FAD/NAD(P)-binding domain"/>
    <property type="match status" value="1"/>
</dbReference>
<evidence type="ECO:0000313" key="10">
    <source>
        <dbReference type="Proteomes" id="UP000288216"/>
    </source>
</evidence>
<dbReference type="PANTHER" id="PTHR10742">
    <property type="entry name" value="FLAVIN MONOAMINE OXIDASE"/>
    <property type="match status" value="1"/>
</dbReference>
<dbReference type="OrthoDB" id="2019015at2759"/>
<proteinExistence type="inferred from homology"/>
<evidence type="ECO:0000256" key="1">
    <source>
        <dbReference type="ARBA" id="ARBA00001974"/>
    </source>
</evidence>
<evidence type="ECO:0000256" key="7">
    <source>
        <dbReference type="ARBA" id="ARBA00023002"/>
    </source>
</evidence>
<keyword evidence="6" id="KW-0274">FAD</keyword>
<comment type="subcellular location">
    <subcellularLocation>
        <location evidence="2">Cytoplasm</location>
    </subcellularLocation>
</comment>
<dbReference type="GO" id="GO:0046592">
    <property type="term" value="F:polyamine oxidase activity"/>
    <property type="evidence" value="ECO:0007669"/>
    <property type="project" value="TreeGrafter"/>
</dbReference>
<accession>A0A401P5M6</accession>
<keyword evidence="10" id="KW-1185">Reference proteome</keyword>
<dbReference type="EMBL" id="BFAA01005876">
    <property type="protein sequence ID" value="GCB68403.1"/>
    <property type="molecule type" value="Genomic_DNA"/>
</dbReference>
<feature type="domain" description="Amine oxidase" evidence="8">
    <location>
        <begin position="48"/>
        <end position="511"/>
    </location>
</feature>